<evidence type="ECO:0000256" key="1">
    <source>
        <dbReference type="SAM" id="MobiDB-lite"/>
    </source>
</evidence>
<evidence type="ECO:0000313" key="2">
    <source>
        <dbReference type="EMBL" id="SBT49673.1"/>
    </source>
</evidence>
<reference evidence="3" key="1">
    <citation type="submission" date="2016-05" db="EMBL/GenBank/DDBJ databases">
        <authorList>
            <person name="Naeem Raeece"/>
        </authorList>
    </citation>
    <scope>NUCLEOTIDE SEQUENCE [LARGE SCALE GENOMIC DNA]</scope>
</reference>
<feature type="region of interest" description="Disordered" evidence="1">
    <location>
        <begin position="44"/>
        <end position="91"/>
    </location>
</feature>
<dbReference type="AlphaFoldDB" id="A0A1A9A0K7"/>
<evidence type="ECO:0000313" key="3">
    <source>
        <dbReference type="Proteomes" id="UP000078555"/>
    </source>
</evidence>
<keyword evidence="3" id="KW-1185">Reference proteome</keyword>
<dbReference type="EMBL" id="FLRD01000155">
    <property type="protein sequence ID" value="SBT49673.1"/>
    <property type="molecule type" value="Genomic_DNA"/>
</dbReference>
<name>A0A1A9A0K7_PLAOA</name>
<sequence>MQAVYGMEERFYFKVWEDHSNILRICPDVGAEYALVNSGTYQFTKIEETRKGEREREREKKKKKEKKKRAGKGINESTEEKSPVLESNEELIGPKGDVTQIKCNEHVHSTLVRKRKVNTKNNKKENI</sequence>
<organism evidence="2 3">
    <name type="scientific">Plasmodium ovale wallikeri</name>
    <dbReference type="NCBI Taxonomy" id="864142"/>
    <lineage>
        <taxon>Eukaryota</taxon>
        <taxon>Sar</taxon>
        <taxon>Alveolata</taxon>
        <taxon>Apicomplexa</taxon>
        <taxon>Aconoidasida</taxon>
        <taxon>Haemosporida</taxon>
        <taxon>Plasmodiidae</taxon>
        <taxon>Plasmodium</taxon>
        <taxon>Plasmodium (Plasmodium)</taxon>
    </lineage>
</organism>
<proteinExistence type="predicted"/>
<feature type="compositionally biased region" description="Basic and acidic residues" evidence="1">
    <location>
        <begin position="45"/>
        <end position="58"/>
    </location>
</feature>
<dbReference type="Proteomes" id="UP000078555">
    <property type="component" value="Unassembled WGS sequence"/>
</dbReference>
<accession>A0A1A9A0K7</accession>
<feature type="compositionally biased region" description="Basic residues" evidence="1">
    <location>
        <begin position="59"/>
        <end position="71"/>
    </location>
</feature>
<protein>
    <submittedName>
        <fullName evidence="2">Uncharacterized protein</fullName>
    </submittedName>
</protein>
<gene>
    <name evidence="2" type="ORF">POVWA1_060000</name>
</gene>